<evidence type="ECO:0000259" key="2">
    <source>
        <dbReference type="PROSITE" id="PS50097"/>
    </source>
</evidence>
<dbReference type="CDD" id="cd18186">
    <property type="entry name" value="BTB_POZ_ZBTB_KLHL-like"/>
    <property type="match status" value="1"/>
</dbReference>
<gene>
    <name evidence="3" type="ORF">DIS24_g7004</name>
</gene>
<dbReference type="InterPro" id="IPR011333">
    <property type="entry name" value="SKP1/BTB/POZ_sf"/>
</dbReference>
<keyword evidence="4" id="KW-1185">Reference proteome</keyword>
<evidence type="ECO:0000313" key="4">
    <source>
        <dbReference type="Proteomes" id="UP001175001"/>
    </source>
</evidence>
<feature type="region of interest" description="Disordered" evidence="1">
    <location>
        <begin position="262"/>
        <end position="315"/>
    </location>
</feature>
<evidence type="ECO:0000256" key="1">
    <source>
        <dbReference type="SAM" id="MobiDB-lite"/>
    </source>
</evidence>
<dbReference type="Gene3D" id="3.30.710.10">
    <property type="entry name" value="Potassium Channel Kv1.1, Chain A"/>
    <property type="match status" value="1"/>
</dbReference>
<proteinExistence type="predicted"/>
<dbReference type="EMBL" id="JAUJDW010000038">
    <property type="protein sequence ID" value="KAK0650222.1"/>
    <property type="molecule type" value="Genomic_DNA"/>
</dbReference>
<dbReference type="PROSITE" id="PS50097">
    <property type="entry name" value="BTB"/>
    <property type="match status" value="1"/>
</dbReference>
<comment type="caution">
    <text evidence="3">The sequence shown here is derived from an EMBL/GenBank/DDBJ whole genome shotgun (WGS) entry which is preliminary data.</text>
</comment>
<reference evidence="3" key="1">
    <citation type="submission" date="2023-06" db="EMBL/GenBank/DDBJ databases">
        <title>Multi-omics analyses reveal the molecular pathogenesis toolkit of Lasiodiplodia hormozganensis, a cross-kingdom pathogen.</title>
        <authorList>
            <person name="Felix C."/>
            <person name="Meneses R."/>
            <person name="Goncalves M.F.M."/>
            <person name="Tilleman L."/>
            <person name="Duarte A.S."/>
            <person name="Jorrin-Novo J.V."/>
            <person name="Van De Peer Y."/>
            <person name="Deforce D."/>
            <person name="Van Nieuwerburgh F."/>
            <person name="Esteves A.C."/>
            <person name="Alves A."/>
        </authorList>
    </citation>
    <scope>NUCLEOTIDE SEQUENCE</scope>
    <source>
        <strain evidence="3">CBS 339.90</strain>
    </source>
</reference>
<protein>
    <recommendedName>
        <fullName evidence="2">BTB domain-containing protein</fullName>
    </recommendedName>
</protein>
<feature type="region of interest" description="Disordered" evidence="1">
    <location>
        <begin position="1"/>
        <end position="21"/>
    </location>
</feature>
<dbReference type="Pfam" id="PF00651">
    <property type="entry name" value="BTB"/>
    <property type="match status" value="1"/>
</dbReference>
<dbReference type="SUPFAM" id="SSF54695">
    <property type="entry name" value="POZ domain"/>
    <property type="match status" value="1"/>
</dbReference>
<dbReference type="InterPro" id="IPR000210">
    <property type="entry name" value="BTB/POZ_dom"/>
</dbReference>
<dbReference type="AlphaFoldDB" id="A0AA39YCP1"/>
<name>A0AA39YCP1_9PEZI</name>
<feature type="domain" description="BTB" evidence="2">
    <location>
        <begin position="31"/>
        <end position="96"/>
    </location>
</feature>
<organism evidence="3 4">
    <name type="scientific">Lasiodiplodia hormozganensis</name>
    <dbReference type="NCBI Taxonomy" id="869390"/>
    <lineage>
        <taxon>Eukaryota</taxon>
        <taxon>Fungi</taxon>
        <taxon>Dikarya</taxon>
        <taxon>Ascomycota</taxon>
        <taxon>Pezizomycotina</taxon>
        <taxon>Dothideomycetes</taxon>
        <taxon>Dothideomycetes incertae sedis</taxon>
        <taxon>Botryosphaeriales</taxon>
        <taxon>Botryosphaeriaceae</taxon>
        <taxon>Lasiodiplodia</taxon>
    </lineage>
</organism>
<evidence type="ECO:0000313" key="3">
    <source>
        <dbReference type="EMBL" id="KAK0650222.1"/>
    </source>
</evidence>
<dbReference type="PANTHER" id="PTHR47843">
    <property type="entry name" value="BTB DOMAIN-CONTAINING PROTEIN-RELATED"/>
    <property type="match status" value="1"/>
</dbReference>
<accession>A0AA39YCP1</accession>
<dbReference type="Proteomes" id="UP001175001">
    <property type="component" value="Unassembled WGS sequence"/>
</dbReference>
<sequence>MPTGAMSPTARSPSPPKADRPLHELLSHSLVDIYVGPENTHWILHEKLLCARSRFFQRIFYSKEHSQQSYGLPDDEDDAFGAFVAWLYSGHIAPPREEKDLTTLIDLYLMGEKWQAAQLVRDALRATREWYARTDTYPGLRRVQYVYANTDEDSEMRRLMVSSVARMMALNESIPPHWDKALRKNGQLAVDLIKSIQSWRIDPDKVPDMRRVVEEKADEYGLDGRKKKELEDKLAGAVNANVVPPDVEGGVNKLAEGFLKNGLGGENNVQQQANDVKGRAKKRVDSVAGSESEKVKQELDENLPNGIGLPTEALD</sequence>
<dbReference type="PANTHER" id="PTHR47843:SF2">
    <property type="entry name" value="BTB DOMAIN-CONTAINING PROTEIN"/>
    <property type="match status" value="1"/>
</dbReference>